<comment type="caution">
    <text evidence="2">The sequence shown here is derived from an EMBL/GenBank/DDBJ whole genome shotgun (WGS) entry which is preliminary data.</text>
</comment>
<protein>
    <recommendedName>
        <fullName evidence="1">2EXR domain-containing protein</fullName>
    </recommendedName>
</protein>
<feature type="domain" description="2EXR" evidence="1">
    <location>
        <begin position="75"/>
        <end position="191"/>
    </location>
</feature>
<dbReference type="InterPro" id="IPR045518">
    <property type="entry name" value="2EXR"/>
</dbReference>
<evidence type="ECO:0000313" key="2">
    <source>
        <dbReference type="EMBL" id="KAJ4258962.1"/>
    </source>
</evidence>
<dbReference type="PANTHER" id="PTHR35910">
    <property type="entry name" value="2EXR DOMAIN-CONTAINING PROTEIN"/>
    <property type="match status" value="1"/>
</dbReference>
<dbReference type="Proteomes" id="UP001152049">
    <property type="component" value="Unassembled WGS sequence"/>
</dbReference>
<keyword evidence="3" id="KW-1185">Reference proteome</keyword>
<dbReference type="Pfam" id="PF20150">
    <property type="entry name" value="2EXR"/>
    <property type="match status" value="1"/>
</dbReference>
<evidence type="ECO:0000313" key="3">
    <source>
        <dbReference type="Proteomes" id="UP001152049"/>
    </source>
</evidence>
<accession>A0A9W8RY77</accession>
<sequence>MLLSSTDVDLAWRNQDGINALNNNTVKSGQRVVKAHMQRADAVSIEASVNLPTEIKSKNGPPTCIAAPDVRSIGFNLLPPEVRLRIWEGTWPAPRVMQVTTFWDQDPLSGKVYDFARICFSHGVSEWLQLDNGPKLFSTPNMALTSYDRSPAPIALFICKESREHTLKRFVRMRHVYEPWSFYFDPRSDILSMSSESMDEDIAGEILWKSYGQQLSNIRKSIFTIKDWQEDRMSDLLRYFGGIALVQILLGVNDCSEDNSQLEDELQRQVREDGRWYSAFHVVDRAYRIQRQLKKER</sequence>
<evidence type="ECO:0000259" key="1">
    <source>
        <dbReference type="Pfam" id="PF20150"/>
    </source>
</evidence>
<proteinExistence type="predicted"/>
<reference evidence="2" key="1">
    <citation type="submission" date="2022-09" db="EMBL/GenBank/DDBJ databases">
        <title>Fusarium specimens isolated from Avocado Roots.</title>
        <authorList>
            <person name="Stajich J."/>
            <person name="Roper C."/>
            <person name="Heimlech-Rivalta G."/>
        </authorList>
    </citation>
    <scope>NUCLEOTIDE SEQUENCE</scope>
    <source>
        <strain evidence="2">CF00136</strain>
    </source>
</reference>
<dbReference type="OrthoDB" id="2142759at2759"/>
<name>A0A9W8RY77_9HYPO</name>
<dbReference type="PANTHER" id="PTHR35910:SF1">
    <property type="entry name" value="2EXR DOMAIN-CONTAINING PROTEIN"/>
    <property type="match status" value="1"/>
</dbReference>
<gene>
    <name evidence="2" type="ORF">NW762_008050</name>
</gene>
<dbReference type="EMBL" id="JAOQAZ010000015">
    <property type="protein sequence ID" value="KAJ4258962.1"/>
    <property type="molecule type" value="Genomic_DNA"/>
</dbReference>
<dbReference type="AlphaFoldDB" id="A0A9W8RY77"/>
<organism evidence="2 3">
    <name type="scientific">Fusarium torreyae</name>
    <dbReference type="NCBI Taxonomy" id="1237075"/>
    <lineage>
        <taxon>Eukaryota</taxon>
        <taxon>Fungi</taxon>
        <taxon>Dikarya</taxon>
        <taxon>Ascomycota</taxon>
        <taxon>Pezizomycotina</taxon>
        <taxon>Sordariomycetes</taxon>
        <taxon>Hypocreomycetidae</taxon>
        <taxon>Hypocreales</taxon>
        <taxon>Nectriaceae</taxon>
        <taxon>Fusarium</taxon>
    </lineage>
</organism>